<gene>
    <name evidence="2" type="ORF">H0E87_021466</name>
</gene>
<proteinExistence type="predicted"/>
<dbReference type="EMBL" id="JACEGQ020000012">
    <property type="protein sequence ID" value="KAH8491880.1"/>
    <property type="molecule type" value="Genomic_DNA"/>
</dbReference>
<evidence type="ECO:0000256" key="1">
    <source>
        <dbReference type="SAM" id="Phobius"/>
    </source>
</evidence>
<evidence type="ECO:0000313" key="3">
    <source>
        <dbReference type="Proteomes" id="UP000807159"/>
    </source>
</evidence>
<dbReference type="PANTHER" id="PTHR36353:SF1">
    <property type="entry name" value="TRANSMEMBRANE PROTEIN"/>
    <property type="match status" value="1"/>
</dbReference>
<evidence type="ECO:0000313" key="2">
    <source>
        <dbReference type="EMBL" id="KAH8491880.1"/>
    </source>
</evidence>
<dbReference type="PANTHER" id="PTHR36353">
    <property type="entry name" value="TRANSMEMBRANE PROTEIN"/>
    <property type="match status" value="1"/>
</dbReference>
<dbReference type="Proteomes" id="UP000807159">
    <property type="component" value="Chromosome 12"/>
</dbReference>
<reference evidence="2" key="1">
    <citation type="journal article" date="2021" name="J. Hered.">
        <title>Genome Assembly of Salicaceae Populus deltoides (Eastern Cottonwood) I-69 Based on Nanopore Sequencing and Hi-C Technologies.</title>
        <authorList>
            <person name="Bai S."/>
            <person name="Wu H."/>
            <person name="Zhang J."/>
            <person name="Pan Z."/>
            <person name="Zhao W."/>
            <person name="Li Z."/>
            <person name="Tong C."/>
        </authorList>
    </citation>
    <scope>NUCLEOTIDE SEQUENCE</scope>
    <source>
        <tissue evidence="2">Leaf</tissue>
    </source>
</reference>
<keyword evidence="1" id="KW-1133">Transmembrane helix</keyword>
<organism evidence="2 3">
    <name type="scientific">Populus deltoides</name>
    <name type="common">Eastern poplar</name>
    <name type="synonym">Eastern cottonwood</name>
    <dbReference type="NCBI Taxonomy" id="3696"/>
    <lineage>
        <taxon>Eukaryota</taxon>
        <taxon>Viridiplantae</taxon>
        <taxon>Streptophyta</taxon>
        <taxon>Embryophyta</taxon>
        <taxon>Tracheophyta</taxon>
        <taxon>Spermatophyta</taxon>
        <taxon>Magnoliopsida</taxon>
        <taxon>eudicotyledons</taxon>
        <taxon>Gunneridae</taxon>
        <taxon>Pentapetalae</taxon>
        <taxon>rosids</taxon>
        <taxon>fabids</taxon>
        <taxon>Malpighiales</taxon>
        <taxon>Salicaceae</taxon>
        <taxon>Saliceae</taxon>
        <taxon>Populus</taxon>
    </lineage>
</organism>
<dbReference type="Pfam" id="PF25105">
    <property type="entry name" value="DUF7813"/>
    <property type="match status" value="1"/>
</dbReference>
<name>A0A8T2XFU6_POPDE</name>
<comment type="caution">
    <text evidence="2">The sequence shown here is derived from an EMBL/GenBank/DDBJ whole genome shotgun (WGS) entry which is preliminary data.</text>
</comment>
<dbReference type="AlphaFoldDB" id="A0A8T2XFU6"/>
<keyword evidence="1" id="KW-0472">Membrane</keyword>
<keyword evidence="3" id="KW-1185">Reference proteome</keyword>
<accession>A0A8T2XFU6</accession>
<protein>
    <submittedName>
        <fullName evidence="2">Uncharacterized protein</fullName>
    </submittedName>
</protein>
<keyword evidence="1" id="KW-0812">Transmembrane</keyword>
<sequence length="251" mass="28078">MAGETRLSINNLRSTMQIIKQTTATFNTNFFTLILLSLWLFTFRTLIENGTRNLTRDAPLDSFFSRLDLADRNYRRLHPLRPIFDRDDPFTGKDNADSSSLFTLASNGSSVILQNIEFDDGVKLPEIIHSGIEFDAEKNALGIVFVVVANDLLGRHDSCISEVVWVGAKFLLWRALDEVAALVVALVMALVMALDCWITMDSSRRTGFEIMKGQLQDIISVGFSEMTQLLGQGVRKLIQVEGGSGAKNWRD</sequence>
<feature type="transmembrane region" description="Helical" evidence="1">
    <location>
        <begin position="179"/>
        <end position="200"/>
    </location>
</feature>
<dbReference type="InterPro" id="IPR056715">
    <property type="entry name" value="DUF7813"/>
</dbReference>
<feature type="transmembrane region" description="Helical" evidence="1">
    <location>
        <begin position="30"/>
        <end position="47"/>
    </location>
</feature>